<evidence type="ECO:0000256" key="2">
    <source>
        <dbReference type="SAM" id="SignalP"/>
    </source>
</evidence>
<dbReference type="AlphaFoldDB" id="A0A8B6G573"/>
<proteinExistence type="predicted"/>
<feature type="chain" id="PRO_5032636996" description="TPM domain-containing protein" evidence="2">
    <location>
        <begin position="33"/>
        <end position="296"/>
    </location>
</feature>
<keyword evidence="1" id="KW-0812">Transmembrane</keyword>
<dbReference type="EMBL" id="UYJE01007891">
    <property type="protein sequence ID" value="VDI58806.1"/>
    <property type="molecule type" value="Genomic_DNA"/>
</dbReference>
<keyword evidence="1" id="KW-0472">Membrane</keyword>
<evidence type="ECO:0008006" key="5">
    <source>
        <dbReference type="Google" id="ProtNLM"/>
    </source>
</evidence>
<sequence length="296" mass="34148">MIGIFVRMYFKKQYQLVYFCLVILFIPHISQCNGFECVSPTCYNEWRSVDMPDPTYRKGLCGRYCNVTWICDPCQELSNDTAAEIDEMLLHIPAHKDICSRTYVDTYRISVAIVNKMTAHRGNQKEDAKYFATYLREKKWNFETRNCGNNVVIFLSIGDRQVYTSAGEAAFKVLTTKCINRIYKKATKDFFADDKFGGGLKFIIQEYKKALKNGTCDDSKEWIWVLVGSLVGALTIVSISVLVLRYRCNGGWSGGIVSGGGGGAEAGWWWRGWRGWRRRRRRGRWLLMKQLSNYKL</sequence>
<dbReference type="PANTHER" id="PTHR33748:SF5">
    <property type="entry name" value="GROUND-LIKE DOMAIN-CONTAINING PROTEIN"/>
    <property type="match status" value="1"/>
</dbReference>
<dbReference type="Proteomes" id="UP000596742">
    <property type="component" value="Unassembled WGS sequence"/>
</dbReference>
<keyword evidence="1" id="KW-1133">Transmembrane helix</keyword>
<dbReference type="Gene3D" id="3.10.310.50">
    <property type="match status" value="1"/>
</dbReference>
<feature type="transmembrane region" description="Helical" evidence="1">
    <location>
        <begin position="222"/>
        <end position="244"/>
    </location>
</feature>
<comment type="caution">
    <text evidence="3">The sequence shown here is derived from an EMBL/GenBank/DDBJ whole genome shotgun (WGS) entry which is preliminary data.</text>
</comment>
<dbReference type="GO" id="GO:0005892">
    <property type="term" value="C:acetylcholine-gated channel complex"/>
    <property type="evidence" value="ECO:0007669"/>
    <property type="project" value="InterPro"/>
</dbReference>
<gene>
    <name evidence="3" type="ORF">MGAL_10B038819</name>
</gene>
<feature type="signal peptide" evidence="2">
    <location>
        <begin position="1"/>
        <end position="32"/>
    </location>
</feature>
<keyword evidence="4" id="KW-1185">Reference proteome</keyword>
<keyword evidence="2" id="KW-0732">Signal</keyword>
<reference evidence="3" key="1">
    <citation type="submission" date="2018-11" db="EMBL/GenBank/DDBJ databases">
        <authorList>
            <person name="Alioto T."/>
            <person name="Alioto T."/>
        </authorList>
    </citation>
    <scope>NUCLEOTIDE SEQUENCE</scope>
</reference>
<evidence type="ECO:0000313" key="4">
    <source>
        <dbReference type="Proteomes" id="UP000596742"/>
    </source>
</evidence>
<organism evidence="3 4">
    <name type="scientific">Mytilus galloprovincialis</name>
    <name type="common">Mediterranean mussel</name>
    <dbReference type="NCBI Taxonomy" id="29158"/>
    <lineage>
        <taxon>Eukaryota</taxon>
        <taxon>Metazoa</taxon>
        <taxon>Spiralia</taxon>
        <taxon>Lophotrochozoa</taxon>
        <taxon>Mollusca</taxon>
        <taxon>Bivalvia</taxon>
        <taxon>Autobranchia</taxon>
        <taxon>Pteriomorphia</taxon>
        <taxon>Mytilida</taxon>
        <taxon>Mytiloidea</taxon>
        <taxon>Mytilidae</taxon>
        <taxon>Mytilinae</taxon>
        <taxon>Mytilus</taxon>
    </lineage>
</organism>
<evidence type="ECO:0000256" key="1">
    <source>
        <dbReference type="SAM" id="Phobius"/>
    </source>
</evidence>
<protein>
    <recommendedName>
        <fullName evidence="5">TPM domain-containing protein</fullName>
    </recommendedName>
</protein>
<dbReference type="Pfam" id="PF17175">
    <property type="entry name" value="MOLO1"/>
    <property type="match status" value="1"/>
</dbReference>
<accession>A0A8B6G573</accession>
<dbReference type="InterPro" id="IPR033438">
    <property type="entry name" value="MOLO1"/>
</dbReference>
<evidence type="ECO:0000313" key="3">
    <source>
        <dbReference type="EMBL" id="VDI58806.1"/>
    </source>
</evidence>
<dbReference type="PANTHER" id="PTHR33748">
    <property type="entry name" value="PROTEIN CBG04600"/>
    <property type="match status" value="1"/>
</dbReference>
<dbReference type="OrthoDB" id="8062037at2759"/>
<name>A0A8B6G573_MYTGA</name>